<evidence type="ECO:0000313" key="5">
    <source>
        <dbReference type="Proteomes" id="UP000197596"/>
    </source>
</evidence>
<dbReference type="AlphaFoldDB" id="A0A2D0B5P0"/>
<proteinExistence type="predicted"/>
<dbReference type="EMBL" id="NJGU01000016">
    <property type="protein sequence ID" value="OWY26698.1"/>
    <property type="molecule type" value="Genomic_DNA"/>
</dbReference>
<feature type="signal peptide" evidence="2">
    <location>
        <begin position="1"/>
        <end position="21"/>
    </location>
</feature>
<keyword evidence="2" id="KW-0732">Signal</keyword>
<dbReference type="Proteomes" id="UP000536746">
    <property type="component" value="Unassembled WGS sequence"/>
</dbReference>
<reference evidence="3 6" key="2">
    <citation type="journal article" date="2020" name="Front. Plant Sci.">
        <title>Isolation of Rhizosphere Bacteria That Improve Quality and Water Stress Tolerance in Greenhouse Ornamentals.</title>
        <authorList>
            <person name="Nordstedt N.P."/>
            <person name="Jones M.L."/>
        </authorList>
    </citation>
    <scope>NUCLEOTIDE SEQUENCE [LARGE SCALE GENOMIC DNA]</scope>
    <source>
        <strain evidence="3 6">C6C2</strain>
    </source>
</reference>
<protein>
    <recommendedName>
        <fullName evidence="7">Acid-shock protein</fullName>
    </recommendedName>
</protein>
<evidence type="ECO:0000313" key="4">
    <source>
        <dbReference type="EMBL" id="OWY26698.1"/>
    </source>
</evidence>
<dbReference type="EMBL" id="JABFMT010000040">
    <property type="protein sequence ID" value="NUU04347.1"/>
    <property type="molecule type" value="Genomic_DNA"/>
</dbReference>
<feature type="region of interest" description="Disordered" evidence="1">
    <location>
        <begin position="29"/>
        <end position="102"/>
    </location>
</feature>
<sequence>MKARHILIPSLLLALAGGAMAQTTAPAAATAGVPSNDPFVQKRQADADAKAEYKAQKKAAKADYKADKKAASKQLKQERKDSTAERNEQLATSPATKSDKTP</sequence>
<evidence type="ECO:0000313" key="3">
    <source>
        <dbReference type="EMBL" id="NUU04347.1"/>
    </source>
</evidence>
<dbReference type="Proteomes" id="UP000197596">
    <property type="component" value="Unassembled WGS sequence"/>
</dbReference>
<evidence type="ECO:0000256" key="1">
    <source>
        <dbReference type="SAM" id="MobiDB-lite"/>
    </source>
</evidence>
<comment type="caution">
    <text evidence="4">The sequence shown here is derived from an EMBL/GenBank/DDBJ whole genome shotgun (WGS) entry which is preliminary data.</text>
</comment>
<dbReference type="RefSeq" id="WP_079219245.1">
    <property type="nucleotide sequence ID" value="NZ_CP018845.1"/>
</dbReference>
<evidence type="ECO:0008006" key="7">
    <source>
        <dbReference type="Google" id="ProtNLM"/>
    </source>
</evidence>
<feature type="chain" id="PRO_5013379349" description="Acid-shock protein" evidence="2">
    <location>
        <begin position="22"/>
        <end position="102"/>
    </location>
</feature>
<name>A0A2D0B5P0_9BURK</name>
<keyword evidence="6" id="KW-1185">Reference proteome</keyword>
<organism evidence="4 5">
    <name type="scientific">Herbaspirillum robiniae</name>
    <dbReference type="NCBI Taxonomy" id="2014887"/>
    <lineage>
        <taxon>Bacteria</taxon>
        <taxon>Pseudomonadati</taxon>
        <taxon>Pseudomonadota</taxon>
        <taxon>Betaproteobacteria</taxon>
        <taxon>Burkholderiales</taxon>
        <taxon>Oxalobacteraceae</taxon>
        <taxon>Herbaspirillum</taxon>
    </lineage>
</organism>
<reference evidence="4 5" key="1">
    <citation type="submission" date="2017-06" db="EMBL/GenBank/DDBJ databases">
        <title>Herbaspirillum phytohormonus sp. nov., isolated from the root nodule of Robinia pseudoacacia in lead-zinc mine.</title>
        <authorList>
            <person name="Fan M."/>
            <person name="Lin Y."/>
        </authorList>
    </citation>
    <scope>NUCLEOTIDE SEQUENCE [LARGE SCALE GENOMIC DNA]</scope>
    <source>
        <strain evidence="4 5">HZ10</strain>
    </source>
</reference>
<dbReference type="OrthoDB" id="8724860at2"/>
<evidence type="ECO:0000256" key="2">
    <source>
        <dbReference type="SAM" id="SignalP"/>
    </source>
</evidence>
<gene>
    <name evidence="4" type="ORF">CEJ42_22450</name>
    <name evidence="3" type="ORF">HNO84_22295</name>
</gene>
<evidence type="ECO:0000313" key="6">
    <source>
        <dbReference type="Proteomes" id="UP000536746"/>
    </source>
</evidence>
<accession>A0A2D0B5P0</accession>
<feature type="compositionally biased region" description="Basic and acidic residues" evidence="1">
    <location>
        <begin position="43"/>
        <end position="88"/>
    </location>
</feature>